<gene>
    <name evidence="1" type="ORF">DCF25_18275</name>
</gene>
<dbReference type="Pfam" id="PF05656">
    <property type="entry name" value="DUF805"/>
    <property type="match status" value="1"/>
</dbReference>
<evidence type="ECO:0000313" key="1">
    <source>
        <dbReference type="EMBL" id="PZO12061.1"/>
    </source>
</evidence>
<sequence>MAVLIPSLSVGCRRMYDTGRSGWWPIVPIVSLIFAVEEGTKGSNKFGPNPWAAVADTVY</sequence>
<accession>A0A2W4VIQ9</accession>
<protein>
    <recommendedName>
        <fullName evidence="3">DUF805 domain-containing protein</fullName>
    </recommendedName>
</protein>
<comment type="caution">
    <text evidence="1">The sequence shown here is derived from an EMBL/GenBank/DDBJ whole genome shotgun (WGS) entry which is preliminary data.</text>
</comment>
<dbReference type="Proteomes" id="UP000249354">
    <property type="component" value="Unassembled WGS sequence"/>
</dbReference>
<organism evidence="1 2">
    <name type="scientific">Leptolyngbya foveolarum</name>
    <dbReference type="NCBI Taxonomy" id="47253"/>
    <lineage>
        <taxon>Bacteria</taxon>
        <taxon>Bacillati</taxon>
        <taxon>Cyanobacteriota</taxon>
        <taxon>Cyanophyceae</taxon>
        <taxon>Leptolyngbyales</taxon>
        <taxon>Leptolyngbyaceae</taxon>
        <taxon>Leptolyngbya group</taxon>
        <taxon>Leptolyngbya</taxon>
    </lineage>
</organism>
<proteinExistence type="predicted"/>
<reference evidence="1 2" key="2">
    <citation type="submission" date="2018-06" db="EMBL/GenBank/DDBJ databases">
        <title>Metagenomic assembly of (sub)arctic Cyanobacteria and their associated microbiome from non-axenic cultures.</title>
        <authorList>
            <person name="Baurain D."/>
        </authorList>
    </citation>
    <scope>NUCLEOTIDE SEQUENCE [LARGE SCALE GENOMIC DNA]</scope>
    <source>
        <strain evidence="1">ULC129bin1</strain>
    </source>
</reference>
<reference evidence="2" key="1">
    <citation type="submission" date="2018-04" db="EMBL/GenBank/DDBJ databases">
        <authorList>
            <person name="Cornet L."/>
        </authorList>
    </citation>
    <scope>NUCLEOTIDE SEQUENCE [LARGE SCALE GENOMIC DNA]</scope>
</reference>
<dbReference type="GO" id="GO:0016020">
    <property type="term" value="C:membrane"/>
    <property type="evidence" value="ECO:0007669"/>
    <property type="project" value="InterPro"/>
</dbReference>
<dbReference type="EMBL" id="QBMC01000160">
    <property type="protein sequence ID" value="PZO12061.1"/>
    <property type="molecule type" value="Genomic_DNA"/>
</dbReference>
<name>A0A2W4VIQ9_9CYAN</name>
<evidence type="ECO:0008006" key="3">
    <source>
        <dbReference type="Google" id="ProtNLM"/>
    </source>
</evidence>
<dbReference type="InterPro" id="IPR008523">
    <property type="entry name" value="DUF805"/>
</dbReference>
<dbReference type="AlphaFoldDB" id="A0A2W4VIQ9"/>
<evidence type="ECO:0000313" key="2">
    <source>
        <dbReference type="Proteomes" id="UP000249354"/>
    </source>
</evidence>